<evidence type="ECO:0000313" key="3">
    <source>
        <dbReference type="EMBL" id="GIO33003.1"/>
    </source>
</evidence>
<reference evidence="3" key="1">
    <citation type="submission" date="2021-03" db="EMBL/GenBank/DDBJ databases">
        <title>Antimicrobial resistance genes in bacteria isolated from Japanese honey, and their potential for conferring macrolide and lincosamide resistance in the American foulbrood pathogen Paenibacillus larvae.</title>
        <authorList>
            <person name="Okamoto M."/>
            <person name="Kumagai M."/>
            <person name="Kanamori H."/>
            <person name="Takamatsu D."/>
        </authorList>
    </citation>
    <scope>NUCLEOTIDE SEQUENCE</scope>
    <source>
        <strain evidence="3">J2TS6</strain>
    </source>
</reference>
<organism evidence="3 4">
    <name type="scientific">Paenibacillus albilobatus</name>
    <dbReference type="NCBI Taxonomy" id="2716884"/>
    <lineage>
        <taxon>Bacteria</taxon>
        <taxon>Bacillati</taxon>
        <taxon>Bacillota</taxon>
        <taxon>Bacilli</taxon>
        <taxon>Bacillales</taxon>
        <taxon>Paenibacillaceae</taxon>
        <taxon>Paenibacillus</taxon>
    </lineage>
</organism>
<keyword evidence="4" id="KW-1185">Reference proteome</keyword>
<dbReference type="InterPro" id="IPR052710">
    <property type="entry name" value="CAAX_protease"/>
</dbReference>
<feature type="transmembrane region" description="Helical" evidence="1">
    <location>
        <begin position="95"/>
        <end position="121"/>
    </location>
</feature>
<proteinExistence type="predicted"/>
<dbReference type="InterPro" id="IPR003675">
    <property type="entry name" value="Rce1/LyrA-like_dom"/>
</dbReference>
<dbReference type="PANTHER" id="PTHR36435:SF1">
    <property type="entry name" value="CAAX AMINO TERMINAL PROTEASE FAMILY PROTEIN"/>
    <property type="match status" value="1"/>
</dbReference>
<keyword evidence="3" id="KW-0645">Protease</keyword>
<keyword evidence="1" id="KW-0812">Transmembrane</keyword>
<gene>
    <name evidence="3" type="ORF">J2TS6_41440</name>
</gene>
<dbReference type="Proteomes" id="UP000679779">
    <property type="component" value="Unassembled WGS sequence"/>
</dbReference>
<keyword evidence="1" id="KW-1133">Transmembrane helix</keyword>
<dbReference type="RefSeq" id="WP_160042867.1">
    <property type="nucleotide sequence ID" value="NZ_BORQ01000005.1"/>
</dbReference>
<accession>A0A919XMR1</accession>
<evidence type="ECO:0000313" key="4">
    <source>
        <dbReference type="Proteomes" id="UP000679779"/>
    </source>
</evidence>
<keyword evidence="3" id="KW-0378">Hydrolase</keyword>
<feature type="transmembrane region" description="Helical" evidence="1">
    <location>
        <begin position="173"/>
        <end position="193"/>
    </location>
</feature>
<dbReference type="GO" id="GO:0006508">
    <property type="term" value="P:proteolysis"/>
    <property type="evidence" value="ECO:0007669"/>
    <property type="project" value="UniProtKB-KW"/>
</dbReference>
<keyword evidence="1" id="KW-0472">Membrane</keyword>
<evidence type="ECO:0000256" key="1">
    <source>
        <dbReference type="SAM" id="Phobius"/>
    </source>
</evidence>
<dbReference type="AlphaFoldDB" id="A0A919XMR1"/>
<feature type="transmembrane region" description="Helical" evidence="1">
    <location>
        <begin position="54"/>
        <end position="74"/>
    </location>
</feature>
<protein>
    <submittedName>
        <fullName evidence="3">CAAX amino protease</fullName>
    </submittedName>
</protein>
<evidence type="ECO:0000259" key="2">
    <source>
        <dbReference type="Pfam" id="PF02517"/>
    </source>
</evidence>
<dbReference type="EMBL" id="BORQ01000005">
    <property type="protein sequence ID" value="GIO33003.1"/>
    <property type="molecule type" value="Genomic_DNA"/>
</dbReference>
<dbReference type="PANTHER" id="PTHR36435">
    <property type="entry name" value="SLR1288 PROTEIN"/>
    <property type="match status" value="1"/>
</dbReference>
<feature type="transmembrane region" description="Helical" evidence="1">
    <location>
        <begin position="133"/>
        <end position="152"/>
    </location>
</feature>
<sequence length="234" mass="26021">MKANNNQTWAKDPWSVKELAAIVFLAFLLVPWLVEVKLYAFLEKWFGNSLYAGTLMGFILSIVYMASLYLIALYPHKAGWSEVGLRSFPRKYWSAILLWSAAILALGTAMLFLMTLLGGGYENSKTDSLQSHASVLGILIAVAAAGVISPIYEEILYRGFLYRWFRTRFGAGWALFISSSLFTIAHIPTYNTLPLNFASGLIFAWTYEKTRSVVPGIIVHGLTNTVAVLLTAFA</sequence>
<feature type="transmembrane region" description="Helical" evidence="1">
    <location>
        <begin position="21"/>
        <end position="42"/>
    </location>
</feature>
<dbReference type="GO" id="GO:0004175">
    <property type="term" value="F:endopeptidase activity"/>
    <property type="evidence" value="ECO:0007669"/>
    <property type="project" value="UniProtKB-ARBA"/>
</dbReference>
<name>A0A919XMR1_9BACL</name>
<comment type="caution">
    <text evidence="3">The sequence shown here is derived from an EMBL/GenBank/DDBJ whole genome shotgun (WGS) entry which is preliminary data.</text>
</comment>
<feature type="domain" description="CAAX prenyl protease 2/Lysostaphin resistance protein A-like" evidence="2">
    <location>
        <begin position="138"/>
        <end position="226"/>
    </location>
</feature>
<dbReference type="Pfam" id="PF02517">
    <property type="entry name" value="Rce1-like"/>
    <property type="match status" value="1"/>
</dbReference>
<feature type="transmembrane region" description="Helical" evidence="1">
    <location>
        <begin position="213"/>
        <end position="233"/>
    </location>
</feature>
<dbReference type="GO" id="GO:0080120">
    <property type="term" value="P:CAAX-box protein maturation"/>
    <property type="evidence" value="ECO:0007669"/>
    <property type="project" value="UniProtKB-ARBA"/>
</dbReference>